<keyword evidence="3" id="KW-0032">Aminotransferase</keyword>
<dbReference type="InterPro" id="IPR015424">
    <property type="entry name" value="PyrdxlP-dep_Trfase"/>
</dbReference>
<dbReference type="AlphaFoldDB" id="A0A2S7YMT4"/>
<dbReference type="GO" id="GO:0030170">
    <property type="term" value="F:pyridoxal phosphate binding"/>
    <property type="evidence" value="ECO:0007669"/>
    <property type="project" value="InterPro"/>
</dbReference>
<dbReference type="Proteomes" id="UP000237441">
    <property type="component" value="Unassembled WGS sequence"/>
</dbReference>
<feature type="domain" description="Aminotransferase class I/classII large" evidence="6">
    <location>
        <begin position="70"/>
        <end position="407"/>
    </location>
</feature>
<dbReference type="InterPro" id="IPR015421">
    <property type="entry name" value="PyrdxlP-dep_Trfase_major"/>
</dbReference>
<organism evidence="7 8">
    <name type="scientific">Beauveria bassiana</name>
    <name type="common">White muscardine disease fungus</name>
    <name type="synonym">Tritirachium shiotae</name>
    <dbReference type="NCBI Taxonomy" id="176275"/>
    <lineage>
        <taxon>Eukaryota</taxon>
        <taxon>Fungi</taxon>
        <taxon>Dikarya</taxon>
        <taxon>Ascomycota</taxon>
        <taxon>Pezizomycotina</taxon>
        <taxon>Sordariomycetes</taxon>
        <taxon>Hypocreomycetidae</taxon>
        <taxon>Hypocreales</taxon>
        <taxon>Cordycipitaceae</taxon>
        <taxon>Beauveria</taxon>
    </lineage>
</organism>
<sequence length="419" mass="46102">MLSRQCLDRNRELIPKLVDDHGALLYGDKTLVDLSTAEHRLLMLGLAAQLGSTLRTLPWSCTELAYSEGIGGCPKVRQLIADLANDYFNPRHKVDKSHIVLGAGGCFALSALIGEICDPADGILIAAPYWPGLDLAISVRNEAKAVIVQIPFEEFFEVDSIKYYQDALDTSTAPIKAVLICNPHNPLAGNYPRETLQATLDFCARNNLHLISDEVYALSQHTSIDNTKNDPCPGPGFVSALALDTTTAKGLVHVLYSLSKDFGCNGVRIGAFISQENREVVMSGALSTHCQTSSMATFISEKVILTKENIHFVNSRGRDLLQSAYGVIQGFLQANRIEYVPADSGMYIFAKLCPVETMEAEKFFRQILKNHALVISAGTDYHLSTPGWFRICYACEPEKLTDGLKRIGSCINQFKETYD</sequence>
<keyword evidence="5" id="KW-0663">Pyridoxal phosphate</keyword>
<proteinExistence type="inferred from homology"/>
<name>A0A2S7YMT4_BEABA</name>
<dbReference type="EMBL" id="JRHA01000008">
    <property type="protein sequence ID" value="PQK17495.1"/>
    <property type="molecule type" value="Genomic_DNA"/>
</dbReference>
<comment type="similarity">
    <text evidence="2">Belongs to the class-I pyridoxal-phosphate-dependent aminotransferase family.</text>
</comment>
<comment type="caution">
    <text evidence="7">The sequence shown here is derived from an EMBL/GenBank/DDBJ whole genome shotgun (WGS) entry which is preliminary data.</text>
</comment>
<evidence type="ECO:0000259" key="6">
    <source>
        <dbReference type="Pfam" id="PF00155"/>
    </source>
</evidence>
<dbReference type="InterPro" id="IPR050478">
    <property type="entry name" value="Ethylene_sulfur-biosynth"/>
</dbReference>
<evidence type="ECO:0000313" key="7">
    <source>
        <dbReference type="EMBL" id="PQK17495.1"/>
    </source>
</evidence>
<comment type="cofactor">
    <cofactor evidence="1">
        <name>pyridoxal 5'-phosphate</name>
        <dbReference type="ChEBI" id="CHEBI:597326"/>
    </cofactor>
</comment>
<evidence type="ECO:0000256" key="5">
    <source>
        <dbReference type="ARBA" id="ARBA00022898"/>
    </source>
</evidence>
<dbReference type="GO" id="GO:0008483">
    <property type="term" value="F:transaminase activity"/>
    <property type="evidence" value="ECO:0007669"/>
    <property type="project" value="UniProtKB-KW"/>
</dbReference>
<evidence type="ECO:0000313" key="8">
    <source>
        <dbReference type="Proteomes" id="UP000237441"/>
    </source>
</evidence>
<dbReference type="Gene3D" id="3.40.640.10">
    <property type="entry name" value="Type I PLP-dependent aspartate aminotransferase-like (Major domain)"/>
    <property type="match status" value="1"/>
</dbReference>
<dbReference type="Pfam" id="PF00155">
    <property type="entry name" value="Aminotran_1_2"/>
    <property type="match status" value="1"/>
</dbReference>
<dbReference type="PANTHER" id="PTHR43795">
    <property type="entry name" value="BIFUNCTIONAL ASPARTATE AMINOTRANSFERASE AND GLUTAMATE/ASPARTATE-PREPHENATE AMINOTRANSFERASE-RELATED"/>
    <property type="match status" value="1"/>
</dbReference>
<dbReference type="PRINTS" id="PR00753">
    <property type="entry name" value="ACCSYNTHASE"/>
</dbReference>
<dbReference type="GO" id="GO:0006520">
    <property type="term" value="P:amino acid metabolic process"/>
    <property type="evidence" value="ECO:0007669"/>
    <property type="project" value="TreeGrafter"/>
</dbReference>
<evidence type="ECO:0000256" key="4">
    <source>
        <dbReference type="ARBA" id="ARBA00022679"/>
    </source>
</evidence>
<dbReference type="InterPro" id="IPR004839">
    <property type="entry name" value="Aminotransferase_I/II_large"/>
</dbReference>
<dbReference type="InterPro" id="IPR015422">
    <property type="entry name" value="PyrdxlP-dep_Trfase_small"/>
</dbReference>
<evidence type="ECO:0000256" key="2">
    <source>
        <dbReference type="ARBA" id="ARBA00007441"/>
    </source>
</evidence>
<dbReference type="OrthoDB" id="7042322at2759"/>
<evidence type="ECO:0000256" key="3">
    <source>
        <dbReference type="ARBA" id="ARBA00022576"/>
    </source>
</evidence>
<evidence type="ECO:0000256" key="1">
    <source>
        <dbReference type="ARBA" id="ARBA00001933"/>
    </source>
</evidence>
<reference evidence="7 8" key="1">
    <citation type="submission" date="2016-07" db="EMBL/GenBank/DDBJ databases">
        <title>Comparative genomics of the entomopathogenic fungus Beauveria bassiana.</title>
        <authorList>
            <person name="Valero Jimenez C.A."/>
            <person name="Zwaan B.J."/>
            <person name="Van Kan J.A."/>
            <person name="Takken W."/>
            <person name="Debets A.J."/>
            <person name="Schoustra S.E."/>
            <person name="Koenraadt C.J."/>
        </authorList>
    </citation>
    <scope>NUCLEOTIDE SEQUENCE [LARGE SCALE GENOMIC DNA]</scope>
    <source>
        <strain evidence="7 8">ARSEF 8028</strain>
    </source>
</reference>
<gene>
    <name evidence="7" type="ORF">BB8028_0008g00070</name>
</gene>
<dbReference type="Gene3D" id="3.90.1150.10">
    <property type="entry name" value="Aspartate Aminotransferase, domain 1"/>
    <property type="match status" value="1"/>
</dbReference>
<dbReference type="PANTHER" id="PTHR43795:SF32">
    <property type="entry name" value="AMINOTRANSFERASE GLII-RELATED"/>
    <property type="match status" value="1"/>
</dbReference>
<keyword evidence="4" id="KW-0808">Transferase</keyword>
<dbReference type="SUPFAM" id="SSF53383">
    <property type="entry name" value="PLP-dependent transferases"/>
    <property type="match status" value="1"/>
</dbReference>
<dbReference type="CDD" id="cd00609">
    <property type="entry name" value="AAT_like"/>
    <property type="match status" value="1"/>
</dbReference>
<accession>A0A2S7YMT4</accession>
<protein>
    <recommendedName>
        <fullName evidence="6">Aminotransferase class I/classII large domain-containing protein</fullName>
    </recommendedName>
</protein>